<dbReference type="InterPro" id="IPR001650">
    <property type="entry name" value="Helicase_C-like"/>
</dbReference>
<keyword evidence="3" id="KW-0067">ATP-binding</keyword>
<feature type="compositionally biased region" description="Low complexity" evidence="4">
    <location>
        <begin position="566"/>
        <end position="576"/>
    </location>
</feature>
<dbReference type="Proteomes" id="UP001049176">
    <property type="component" value="Chromosome 5"/>
</dbReference>
<dbReference type="Gene3D" id="3.40.50.10810">
    <property type="entry name" value="Tandem AAA-ATPase domain"/>
    <property type="match status" value="1"/>
</dbReference>
<evidence type="ECO:0000256" key="4">
    <source>
        <dbReference type="SAM" id="MobiDB-lite"/>
    </source>
</evidence>
<feature type="domain" description="Helicase C-terminal" evidence="5">
    <location>
        <begin position="965"/>
        <end position="1117"/>
    </location>
</feature>
<dbReference type="Pfam" id="PF00271">
    <property type="entry name" value="Helicase_C"/>
    <property type="match status" value="1"/>
</dbReference>
<dbReference type="Pfam" id="PF00176">
    <property type="entry name" value="SNF2-rel_dom"/>
    <property type="match status" value="1"/>
</dbReference>
<reference evidence="6" key="1">
    <citation type="journal article" date="2021" name="Genome Biol. Evol.">
        <title>The assembled and annotated genome of the fairy-ring fungus Marasmius oreades.</title>
        <authorList>
            <person name="Hiltunen M."/>
            <person name="Ament-Velasquez S.L."/>
            <person name="Johannesson H."/>
        </authorList>
    </citation>
    <scope>NUCLEOTIDE SEQUENCE</scope>
    <source>
        <strain evidence="6">03SP1</strain>
    </source>
</reference>
<name>A0A9P7S058_9AGAR</name>
<keyword evidence="7" id="KW-1185">Reference proteome</keyword>
<dbReference type="SMART" id="SM00490">
    <property type="entry name" value="HELICc"/>
    <property type="match status" value="1"/>
</dbReference>
<dbReference type="AlphaFoldDB" id="A0A9P7S058"/>
<accession>A0A9P7S058</accession>
<dbReference type="GO" id="GO:0006281">
    <property type="term" value="P:DNA repair"/>
    <property type="evidence" value="ECO:0007669"/>
    <property type="project" value="TreeGrafter"/>
</dbReference>
<dbReference type="GO" id="GO:0005524">
    <property type="term" value="F:ATP binding"/>
    <property type="evidence" value="ECO:0007669"/>
    <property type="project" value="UniProtKB-KW"/>
</dbReference>
<dbReference type="OrthoDB" id="2801544at2759"/>
<feature type="region of interest" description="Disordered" evidence="4">
    <location>
        <begin position="560"/>
        <end position="584"/>
    </location>
</feature>
<dbReference type="GO" id="GO:0016787">
    <property type="term" value="F:hydrolase activity"/>
    <property type="evidence" value="ECO:0007669"/>
    <property type="project" value="UniProtKB-KW"/>
</dbReference>
<evidence type="ECO:0000313" key="6">
    <source>
        <dbReference type="EMBL" id="KAG7092981.1"/>
    </source>
</evidence>
<dbReference type="CDD" id="cd18793">
    <property type="entry name" value="SF2_C_SNF"/>
    <property type="match status" value="1"/>
</dbReference>
<dbReference type="GO" id="GO:0005634">
    <property type="term" value="C:nucleus"/>
    <property type="evidence" value="ECO:0007669"/>
    <property type="project" value="TreeGrafter"/>
</dbReference>
<evidence type="ECO:0000313" key="7">
    <source>
        <dbReference type="Proteomes" id="UP001049176"/>
    </source>
</evidence>
<organism evidence="6 7">
    <name type="scientific">Marasmius oreades</name>
    <name type="common">fairy-ring Marasmius</name>
    <dbReference type="NCBI Taxonomy" id="181124"/>
    <lineage>
        <taxon>Eukaryota</taxon>
        <taxon>Fungi</taxon>
        <taxon>Dikarya</taxon>
        <taxon>Basidiomycota</taxon>
        <taxon>Agaricomycotina</taxon>
        <taxon>Agaricomycetes</taxon>
        <taxon>Agaricomycetidae</taxon>
        <taxon>Agaricales</taxon>
        <taxon>Marasmiineae</taxon>
        <taxon>Marasmiaceae</taxon>
        <taxon>Marasmius</taxon>
    </lineage>
</organism>
<dbReference type="GeneID" id="66078357"/>
<sequence length="1200" mass="135785">MAGTILTIKTLSPFVSDTQILDALSFLIDNLFISISCNLFDNSILILRIYFIPYDLPGMKGTLSRNLRKREVLSEAKCYTWRIIPRIRQHPETWLGGRSADARFLLDSTVDRRSLSEIYSGLPSPTSRPGNTHENEVVWRLLDFDDDLAGLGFTSTLHRYQRRSVATMIEHESESRRAPDPLYLSLVDIKGKVFYYQPGTTEVLWSVSYVSSRGGVLCEELGTGKTIMILALVMSNINELSTPESIAGEQPPVLTPLSLRHHYYPDQKLSLGGAAFRSTRRANSSSTSSAFPTFREILLEKLCRNPLVGVPNTATLCGRKRDAKRRKISETFDNLPSPYFKWASSNAPFYISDVGSSKDNRFSVRNAGKRNVVRAMLLTSATLIVVPANLISQWDREIHKHCEEVPRVLIVREHKQLPSAKELATDFDIILMTYRAFADEEKYSNLKAQSYKLCKCPEFPGTRIPDCQCHHTKSKLSPLLQIRWKRLVIDEGHVSASLTTRVTPFSKLMSVQSRWIVTGTPTTNLLGLSFGSHSVENFHSMTAAVSEDEHPLAIEVAEDHPMSSSAETAALTTTDAQDQESRTWTADDSSDIHKLLNMLTHFVGLKFLGDSQLVKTHIRDGLFGGRGPYPGAVRMLTQLMAFTMIRHRTEDVEREVVLPKLAHEYVFLDLDPYVVKSYNALQAAIVINAVDSERKDEDYMFHRSNNEFLQLTVKNMSQLLFWSVDQNMYNVEELNRAADAYLKRFAERNTGEEDMSLAKESFSHVRIAIQDRCWQRMQMHEDIPYHVRNMRDSIFKSWSRFNDIGLSDKSRLVHPDRLIQLRDWAIKHPFTAEQILVDLGVQNELVDSRRRELYSLIERRASKHGHGRNKVKHQPETGVRLAQNENSQKAVDSAKIMAGGEALEEMQKELQASLVRLAMIEEDDDISSDALARANTQENSLPSRANPAVAGIHVGNSCSSKLNYIIKEVLCYSKDEKFLIFSDSELTLAHVAEGLQLAKVKFLRFTTQIHQKFREQLVLTFETSDLYRVFLMELKHGARGLNLVTASRVIFCEPVWRADVESQAIKRAHRIGQTQPVHVKTLAIRSTAEEKMVEWKNAHKKQDYKAAKVPLEQVEIRNFIANPQFLYSAVSPINLDLPLLSLARRSVSPPLPPPSAPVPQKPRITILTPASPCPLGKRNVELPAVLDSTSAPKKRRVAFA</sequence>
<evidence type="ECO:0000256" key="3">
    <source>
        <dbReference type="ARBA" id="ARBA00022840"/>
    </source>
</evidence>
<dbReference type="GO" id="GO:0008094">
    <property type="term" value="F:ATP-dependent activity, acting on DNA"/>
    <property type="evidence" value="ECO:0007669"/>
    <property type="project" value="TreeGrafter"/>
</dbReference>
<dbReference type="RefSeq" id="XP_043009451.1">
    <property type="nucleotide sequence ID" value="XM_043154161.1"/>
</dbReference>
<gene>
    <name evidence="6" type="ORF">E1B28_009281</name>
</gene>
<proteinExistence type="predicted"/>
<dbReference type="InterPro" id="IPR027417">
    <property type="entry name" value="P-loop_NTPase"/>
</dbReference>
<keyword evidence="1" id="KW-0547">Nucleotide-binding</keyword>
<dbReference type="KEGG" id="more:E1B28_009281"/>
<dbReference type="InterPro" id="IPR049730">
    <property type="entry name" value="SNF2/RAD54-like_C"/>
</dbReference>
<dbReference type="PANTHER" id="PTHR45626">
    <property type="entry name" value="TRANSCRIPTION TERMINATION FACTOR 2-RELATED"/>
    <property type="match status" value="1"/>
</dbReference>
<dbReference type="EMBL" id="CM032185">
    <property type="protein sequence ID" value="KAG7092981.1"/>
    <property type="molecule type" value="Genomic_DNA"/>
</dbReference>
<dbReference type="InterPro" id="IPR000330">
    <property type="entry name" value="SNF2_N"/>
</dbReference>
<evidence type="ECO:0000259" key="5">
    <source>
        <dbReference type="PROSITE" id="PS51194"/>
    </source>
</evidence>
<comment type="caution">
    <text evidence="6">The sequence shown here is derived from an EMBL/GenBank/DDBJ whole genome shotgun (WGS) entry which is preliminary data.</text>
</comment>
<dbReference type="PROSITE" id="PS51194">
    <property type="entry name" value="HELICASE_CTER"/>
    <property type="match status" value="1"/>
</dbReference>
<keyword evidence="2" id="KW-0378">Hydrolase</keyword>
<evidence type="ECO:0000256" key="1">
    <source>
        <dbReference type="ARBA" id="ARBA00022741"/>
    </source>
</evidence>
<dbReference type="InterPro" id="IPR014001">
    <property type="entry name" value="Helicase_ATP-bd"/>
</dbReference>
<dbReference type="InterPro" id="IPR050628">
    <property type="entry name" value="SNF2_RAD54_helicase_TF"/>
</dbReference>
<dbReference type="Gene3D" id="3.40.50.300">
    <property type="entry name" value="P-loop containing nucleotide triphosphate hydrolases"/>
    <property type="match status" value="1"/>
</dbReference>
<dbReference type="InterPro" id="IPR038718">
    <property type="entry name" value="SNF2-like_sf"/>
</dbReference>
<dbReference type="SMART" id="SM00487">
    <property type="entry name" value="DEXDc"/>
    <property type="match status" value="1"/>
</dbReference>
<evidence type="ECO:0000256" key="2">
    <source>
        <dbReference type="ARBA" id="ARBA00022801"/>
    </source>
</evidence>
<dbReference type="PANTHER" id="PTHR45626:SF51">
    <property type="entry name" value="SNF2-RELATED DOMAIN-CONTAINING PROTEIN"/>
    <property type="match status" value="1"/>
</dbReference>
<dbReference type="SUPFAM" id="SSF52540">
    <property type="entry name" value="P-loop containing nucleoside triphosphate hydrolases"/>
    <property type="match status" value="2"/>
</dbReference>
<protein>
    <recommendedName>
        <fullName evidence="5">Helicase C-terminal domain-containing protein</fullName>
    </recommendedName>
</protein>